<reference evidence="2 3" key="1">
    <citation type="journal article" date="2021" name="G3 (Bethesda)">
        <title>Genomic diversity, chromosomal rearrangements, and interspecies hybridization in the ogataea polymorpha species complex.</title>
        <authorList>
            <person name="Hanson S.J."/>
            <person name="Cinneide E.O."/>
            <person name="Salzberg L.I."/>
            <person name="Wolfe K.H."/>
            <person name="McGowan J."/>
            <person name="Fitzpatrick D.A."/>
            <person name="Matlin K."/>
        </authorList>
    </citation>
    <scope>NUCLEOTIDE SEQUENCE [LARGE SCALE GENOMIC DNA]</scope>
    <source>
        <strain evidence="2">81-436-3</strain>
    </source>
</reference>
<dbReference type="InterPro" id="IPR028241">
    <property type="entry name" value="RAVE2/Rogdi"/>
</dbReference>
<evidence type="ECO:0000313" key="2">
    <source>
        <dbReference type="EMBL" id="KAG7767231.1"/>
    </source>
</evidence>
<protein>
    <submittedName>
        <fullName evidence="2">Uncharacterized protein</fullName>
    </submittedName>
</protein>
<comment type="caution">
    <text evidence="2">The sequence shown here is derived from an EMBL/GenBank/DDBJ whole genome shotgun (WGS) entry which is preliminary data.</text>
</comment>
<gene>
    <name evidence="2" type="ORF">KL946_001330</name>
</gene>
<evidence type="ECO:0000256" key="1">
    <source>
        <dbReference type="SAM" id="MobiDB-lite"/>
    </source>
</evidence>
<organism evidence="2 3">
    <name type="scientific">Ogataea haglerorum</name>
    <dbReference type="NCBI Taxonomy" id="1937702"/>
    <lineage>
        <taxon>Eukaryota</taxon>
        <taxon>Fungi</taxon>
        <taxon>Dikarya</taxon>
        <taxon>Ascomycota</taxon>
        <taxon>Saccharomycotina</taxon>
        <taxon>Pichiomycetes</taxon>
        <taxon>Pichiales</taxon>
        <taxon>Pichiaceae</taxon>
        <taxon>Ogataea</taxon>
    </lineage>
</organism>
<feature type="compositionally biased region" description="Basic and acidic residues" evidence="1">
    <location>
        <begin position="270"/>
        <end position="302"/>
    </location>
</feature>
<dbReference type="PANTHER" id="PTHR13618">
    <property type="entry name" value="LEUCINE ZIPPER CONTAINING TRANSCRIPTION FACTOR LZF1"/>
    <property type="match status" value="1"/>
</dbReference>
<evidence type="ECO:0000313" key="3">
    <source>
        <dbReference type="Proteomes" id="UP000697297"/>
    </source>
</evidence>
<keyword evidence="3" id="KW-1185">Reference proteome</keyword>
<name>A0ABQ7RJV2_9ASCO</name>
<dbReference type="Pfam" id="PF10259">
    <property type="entry name" value="Rogdi_lz"/>
    <property type="match status" value="1"/>
</dbReference>
<dbReference type="Proteomes" id="UP000697297">
    <property type="component" value="Unassembled WGS sequence"/>
</dbReference>
<accession>A0ABQ7RJV2</accession>
<dbReference type="EMBL" id="JAHLUN010000003">
    <property type="protein sequence ID" value="KAG7767231.1"/>
    <property type="molecule type" value="Genomic_DNA"/>
</dbReference>
<sequence>MSTQIFLPSEKLCADSAREQAWLIDEVIRPQLPNIKENLASCMAKISENNGDEFKFPLSSHNSETLKGVISRSNFRVTGLSVSIRSKSIGRALHLRLKDNSTLILRQLLDCHDLIYNAINTISKIQTLQETQPAVLLKILSTLYGQIQLAKKSLLFPTEAYMFPRYRLPHQLFEPELPENVALDLVISNSDLSIDLKVVKPITHRPWDLIIDVPNRVSFADHTEKRRREWWVFEIGLRGQRRAVVLHGVENVQQIPRGKYHVCGQQQQSGRRDDPGDLRRGDERPDAPLDHHQTGQSGEKRGQAAGEPQADLDASLSFLARRQFRRAMSSREPDTFWTFMAAPCCDLTRSSFFSSGAICLWSRSCLRAKSAMISCRSSWSLFRRGSTNAETALVRFWTVDSGTTSNTAFVRRTVLNRSTSSVTWRSGAIAQLRKLMEFCSDVMDDCKLSATDMKSNAGFYLLFFFVRSSGQEKNLGFTDATVDAHVSLMGSFPTWLNYKAAQRPCCFTYNAMQRRAYPCAGFGLNKFLFNPGFCGTRARHSRASLGQAAVEARD</sequence>
<proteinExistence type="predicted"/>
<dbReference type="PANTHER" id="PTHR13618:SF1">
    <property type="entry name" value="PROTEIN ROGDI HOMOLOG"/>
    <property type="match status" value="1"/>
</dbReference>
<feature type="region of interest" description="Disordered" evidence="1">
    <location>
        <begin position="257"/>
        <end position="308"/>
    </location>
</feature>